<organism evidence="2 3">
    <name type="scientific">Candidatus Accumulibacter appositus</name>
    <dbReference type="NCBI Taxonomy" id="1454003"/>
    <lineage>
        <taxon>Bacteria</taxon>
        <taxon>Pseudomonadati</taxon>
        <taxon>Pseudomonadota</taxon>
        <taxon>Betaproteobacteria</taxon>
        <taxon>Candidatus Accumulibacter</taxon>
    </lineage>
</organism>
<dbReference type="EMBL" id="JEMX01000010">
    <property type="protein sequence ID" value="EXI82587.1"/>
    <property type="molecule type" value="Genomic_DNA"/>
</dbReference>
<feature type="domain" description="ScoMcrA-like N-terminal head" evidence="1">
    <location>
        <begin position="6"/>
        <end position="67"/>
    </location>
</feature>
<evidence type="ECO:0000313" key="2">
    <source>
        <dbReference type="EMBL" id="EXI82587.1"/>
    </source>
</evidence>
<dbReference type="PATRIC" id="fig|1454003.3.peg.380"/>
<comment type="caution">
    <text evidence="2">The sequence shown here is derived from an EMBL/GenBank/DDBJ whole genome shotgun (WGS) entry which is preliminary data.</text>
</comment>
<dbReference type="Pfam" id="PF26345">
    <property type="entry name" value="ScoMcrA_N"/>
    <property type="match status" value="1"/>
</dbReference>
<accession>A0A011Q052</accession>
<evidence type="ECO:0000259" key="1">
    <source>
        <dbReference type="Pfam" id="PF26345"/>
    </source>
</evidence>
<gene>
    <name evidence="2" type="ORF">AW10_00373</name>
</gene>
<protein>
    <recommendedName>
        <fullName evidence="1">ScoMcrA-like N-terminal head domain-containing protein</fullName>
    </recommendedName>
</protein>
<dbReference type="AlphaFoldDB" id="A0A011Q052"/>
<sequence length="71" mass="8000">MSIQDIRDPAAIRAAMEEYDRVGRTYFLDKYGFSKAREYMLRDPATGRLYGSKAIVGAAYGYAFPDQAPLL</sequence>
<reference evidence="2 3" key="1">
    <citation type="submission" date="2014-02" db="EMBL/GenBank/DDBJ databases">
        <title>Expanding our view of genomic diversity in Candidatus Accumulibacter clades.</title>
        <authorList>
            <person name="Skennerton C.T."/>
            <person name="Barr J.J."/>
            <person name="Slater F.R."/>
            <person name="Bond P.L."/>
            <person name="Tyson G.W."/>
        </authorList>
    </citation>
    <scope>NUCLEOTIDE SEQUENCE [LARGE SCALE GENOMIC DNA]</scope>
    <source>
        <strain evidence="3">BA-92</strain>
    </source>
</reference>
<dbReference type="STRING" id="1454003.AW10_00373"/>
<name>A0A011Q052_9PROT</name>
<dbReference type="Proteomes" id="UP000021816">
    <property type="component" value="Unassembled WGS sequence"/>
</dbReference>
<proteinExistence type="predicted"/>
<dbReference type="InterPro" id="IPR058807">
    <property type="entry name" value="ScoMcrA_N"/>
</dbReference>
<evidence type="ECO:0000313" key="3">
    <source>
        <dbReference type="Proteomes" id="UP000021816"/>
    </source>
</evidence>